<dbReference type="Proteomes" id="UP000186108">
    <property type="component" value="Plasmid pR1CP1"/>
</dbReference>
<evidence type="ECO:0000313" key="2">
    <source>
        <dbReference type="Proteomes" id="UP000186108"/>
    </source>
</evidence>
<proteinExistence type="predicted"/>
<organism evidence="1 2">
    <name type="scientific">Rhodococcus opacus</name>
    <name type="common">Nocardia opaca</name>
    <dbReference type="NCBI Taxonomy" id="37919"/>
    <lineage>
        <taxon>Bacteria</taxon>
        <taxon>Bacillati</taxon>
        <taxon>Actinomycetota</taxon>
        <taxon>Actinomycetes</taxon>
        <taxon>Mycobacteriales</taxon>
        <taxon>Nocardiaceae</taxon>
        <taxon>Rhodococcus</taxon>
    </lineage>
</organism>
<dbReference type="AlphaFoldDB" id="A0A1B1KHK0"/>
<evidence type="ECO:0000313" key="1">
    <source>
        <dbReference type="EMBL" id="ANS32079.1"/>
    </source>
</evidence>
<geneLocation type="plasmid" evidence="2">
    <name>pr1cp1</name>
</geneLocation>
<accession>A0A1B1KHK0</accession>
<protein>
    <submittedName>
        <fullName evidence="1">Uncharacterized protein</fullName>
    </submittedName>
</protein>
<gene>
    <name evidence="1" type="ORF">R1CP_37375</name>
</gene>
<dbReference type="EMBL" id="CP009112">
    <property type="protein sequence ID" value="ANS32079.1"/>
    <property type="molecule type" value="Genomic_DNA"/>
</dbReference>
<sequence length="62" mass="6622">MDTARHRTQAAPAAISDLIAGRLAATRLGLSDLHSVEVSGRTVELLYAVAGPRRHRVMVGKT</sequence>
<keyword evidence="1" id="KW-0614">Plasmid</keyword>
<reference evidence="1 2" key="1">
    <citation type="submission" date="2014-07" db="EMBL/GenBank/DDBJ databases">
        <authorList>
            <person name="Zhang J.E."/>
            <person name="Yang H."/>
            <person name="Guo J."/>
            <person name="Deng Z."/>
            <person name="Luo H."/>
            <person name="Luo M."/>
            <person name="Zhao B."/>
        </authorList>
    </citation>
    <scope>NUCLEOTIDE SEQUENCE [LARGE SCALE GENOMIC DNA]</scope>
    <source>
        <strain evidence="1 2">1CP</strain>
        <plasmid evidence="2">Plasmid pr1cp1</plasmid>
    </source>
</reference>
<name>A0A1B1KHK0_RHOOP</name>